<protein>
    <submittedName>
        <fullName evidence="3">Predicted Zn-dependent peptidase</fullName>
    </submittedName>
</protein>
<dbReference type="Pfam" id="PF00675">
    <property type="entry name" value="Peptidase_M16"/>
    <property type="match status" value="1"/>
</dbReference>
<evidence type="ECO:0000259" key="2">
    <source>
        <dbReference type="Pfam" id="PF05193"/>
    </source>
</evidence>
<feature type="domain" description="Peptidase M16 N-terminal" evidence="1">
    <location>
        <begin position="81"/>
        <end position="168"/>
    </location>
</feature>
<dbReference type="EMBL" id="FZPD01000003">
    <property type="protein sequence ID" value="SNS96773.1"/>
    <property type="molecule type" value="Genomic_DNA"/>
</dbReference>
<dbReference type="GO" id="GO:0046872">
    <property type="term" value="F:metal ion binding"/>
    <property type="evidence" value="ECO:0007669"/>
    <property type="project" value="InterPro"/>
</dbReference>
<accession>A0A239IUQ7</accession>
<dbReference type="SUPFAM" id="SSF63411">
    <property type="entry name" value="LuxS/MPP-like metallohydrolase"/>
    <property type="match status" value="2"/>
</dbReference>
<sequence>MNFKNILSLVLTIGIVGAFAQVDRSKLPEAATPRPINIGEYESFELKNGLKVFIIENHKLPRVSYNLLVDREPLLEEDKVGYLGMVGQMMMRGTETRTKEQLDEEIDFIGASVFAGSTNVFASGLSKYQEKILELMTDVAFNPTFPEEELEKIRKQTLSGLASAKEDPGAIAGNLNQALVFGKNHPYGEIQTEETTNNITVEDLKAYHSTYFKPNISYLAIVGDVDPKQMKKMVKTYFGSWEEGEVPMPSYETPQAPEKTKVGIVNRSASVQSVINITYPVVLPVGSEDAIKVRVMNQILGGSFSGKLNMNLREDKGYTYGSRSSLSSDELVSRFNANADVRNEVTDSAVVQMIYEMEQMRNGEITEEELELAKNSISGSFSQSLERPQTVANFALNTAIYNLPEDYYNTYLQKVQAVTIEDVKAIAQKYLSTEKAHINIVGKASEVAEKLKQFGELTYYDTYGNEVDPSLSKLPEGLTAETVLKNYIEAIGGREKVEAVNSVKMKMEASIMGQSLNMESTRMAPNKMLMEVKMGGNVMQKQVFDGEKGASSGMQGSKKIEGNEALDMAISSSIVEETVYLDKNVDVKLTSVENIDGNDAYGLEVTMPSGKKSIRYYDTETGFLVRTTNTIEAPQGAMTLSTDYSDYKEYGGILFPTGIKQPMNAQMKMDIKVTEILVNEEIDESIFNVE</sequence>
<dbReference type="OrthoDB" id="9811314at2"/>
<dbReference type="InterPro" id="IPR007863">
    <property type="entry name" value="Peptidase_M16_C"/>
</dbReference>
<keyword evidence="4" id="KW-1185">Reference proteome</keyword>
<dbReference type="PANTHER" id="PTHR11851:SF224">
    <property type="entry name" value="PROCESSING PROTEASE"/>
    <property type="match status" value="1"/>
</dbReference>
<dbReference type="Gene3D" id="3.30.830.10">
    <property type="entry name" value="Metalloenzyme, LuxS/M16 peptidase-like"/>
    <property type="match status" value="2"/>
</dbReference>
<gene>
    <name evidence="3" type="ORF">SAMN05421640_1818</name>
</gene>
<name>A0A239IUQ7_EKHLU</name>
<evidence type="ECO:0000259" key="1">
    <source>
        <dbReference type="Pfam" id="PF00675"/>
    </source>
</evidence>
<evidence type="ECO:0000313" key="3">
    <source>
        <dbReference type="EMBL" id="SNS96773.1"/>
    </source>
</evidence>
<dbReference type="PANTHER" id="PTHR11851">
    <property type="entry name" value="METALLOPROTEASE"/>
    <property type="match status" value="1"/>
</dbReference>
<dbReference type="Pfam" id="PF05193">
    <property type="entry name" value="Peptidase_M16_C"/>
    <property type="match status" value="1"/>
</dbReference>
<dbReference type="InterPro" id="IPR011249">
    <property type="entry name" value="Metalloenz_LuxS/M16"/>
</dbReference>
<organism evidence="3 4">
    <name type="scientific">Ekhidna lutea</name>
    <dbReference type="NCBI Taxonomy" id="447679"/>
    <lineage>
        <taxon>Bacteria</taxon>
        <taxon>Pseudomonadati</taxon>
        <taxon>Bacteroidota</taxon>
        <taxon>Cytophagia</taxon>
        <taxon>Cytophagales</taxon>
        <taxon>Reichenbachiellaceae</taxon>
        <taxon>Ekhidna</taxon>
    </lineage>
</organism>
<feature type="domain" description="Peptidase M16 C-terminal" evidence="2">
    <location>
        <begin position="198"/>
        <end position="376"/>
    </location>
</feature>
<dbReference type="InterPro" id="IPR050361">
    <property type="entry name" value="MPP/UQCRC_Complex"/>
</dbReference>
<proteinExistence type="predicted"/>
<dbReference type="AlphaFoldDB" id="A0A239IUQ7"/>
<dbReference type="InterPro" id="IPR011765">
    <property type="entry name" value="Pept_M16_N"/>
</dbReference>
<evidence type="ECO:0000313" key="4">
    <source>
        <dbReference type="Proteomes" id="UP000198393"/>
    </source>
</evidence>
<dbReference type="Proteomes" id="UP000198393">
    <property type="component" value="Unassembled WGS sequence"/>
</dbReference>
<dbReference type="RefSeq" id="WP_089356555.1">
    <property type="nucleotide sequence ID" value="NZ_FZPD01000003.1"/>
</dbReference>
<dbReference type="Gene3D" id="2.50.20.10">
    <property type="entry name" value="Lipoprotein localisation LolA/LolB/LppX"/>
    <property type="match status" value="1"/>
</dbReference>
<reference evidence="3 4" key="1">
    <citation type="submission" date="2017-06" db="EMBL/GenBank/DDBJ databases">
        <authorList>
            <person name="Kim H.J."/>
            <person name="Triplett B.A."/>
        </authorList>
    </citation>
    <scope>NUCLEOTIDE SEQUENCE [LARGE SCALE GENOMIC DNA]</scope>
    <source>
        <strain evidence="3 4">DSM 19307</strain>
    </source>
</reference>